<sequence length="112" mass="12572">MGAFNMLLLDNLSCPACKTNQDWVIQFKYGLCRQLEYRLFDAVEWAGYMDTGDTTAKIVLVEGIAENDCSSCGQEVYARIFVDDNKIVAASLVIKPIWFTASDDGDYIIINK</sequence>
<protein>
    <submittedName>
        <fullName evidence="1">Uncharacterized protein</fullName>
    </submittedName>
</protein>
<evidence type="ECO:0000313" key="1">
    <source>
        <dbReference type="EMBL" id="SKA40187.1"/>
    </source>
</evidence>
<gene>
    <name evidence="1" type="ORF">SAMN04488128_105136</name>
</gene>
<organism evidence="1 2">
    <name type="scientific">Chitinophaga eiseniae</name>
    <dbReference type="NCBI Taxonomy" id="634771"/>
    <lineage>
        <taxon>Bacteria</taxon>
        <taxon>Pseudomonadati</taxon>
        <taxon>Bacteroidota</taxon>
        <taxon>Chitinophagia</taxon>
        <taxon>Chitinophagales</taxon>
        <taxon>Chitinophagaceae</taxon>
        <taxon>Chitinophaga</taxon>
    </lineage>
</organism>
<evidence type="ECO:0000313" key="2">
    <source>
        <dbReference type="Proteomes" id="UP000190367"/>
    </source>
</evidence>
<accession>A0A1T4TID6</accession>
<dbReference type="Proteomes" id="UP000190367">
    <property type="component" value="Unassembled WGS sequence"/>
</dbReference>
<name>A0A1T4TID6_9BACT</name>
<dbReference type="AlphaFoldDB" id="A0A1T4TID6"/>
<dbReference type="RefSeq" id="WP_143313114.1">
    <property type="nucleotide sequence ID" value="NZ_FUWZ01000005.1"/>
</dbReference>
<dbReference type="EMBL" id="FUWZ01000005">
    <property type="protein sequence ID" value="SKA40187.1"/>
    <property type="molecule type" value="Genomic_DNA"/>
</dbReference>
<proteinExistence type="predicted"/>
<reference evidence="2" key="1">
    <citation type="submission" date="2017-02" db="EMBL/GenBank/DDBJ databases">
        <authorList>
            <person name="Varghese N."/>
            <person name="Submissions S."/>
        </authorList>
    </citation>
    <scope>NUCLEOTIDE SEQUENCE [LARGE SCALE GENOMIC DNA]</scope>
    <source>
        <strain evidence="2">DSM 22224</strain>
    </source>
</reference>
<dbReference type="STRING" id="634771.SAMN04488128_105136"/>
<dbReference type="OrthoDB" id="674225at2"/>
<keyword evidence="2" id="KW-1185">Reference proteome</keyword>